<dbReference type="Gene3D" id="1.25.10.10">
    <property type="entry name" value="Leucine-rich Repeat Variant"/>
    <property type="match status" value="1"/>
</dbReference>
<name>A0ABN9P7G1_9DINO</name>
<dbReference type="InterPro" id="IPR000225">
    <property type="entry name" value="Armadillo"/>
</dbReference>
<accession>A0ABN9P7G1</accession>
<dbReference type="EMBL" id="CAUYUJ010000066">
    <property type="protein sequence ID" value="CAK0788496.1"/>
    <property type="molecule type" value="Genomic_DNA"/>
</dbReference>
<feature type="compositionally biased region" description="Pro residues" evidence="2">
    <location>
        <begin position="152"/>
        <end position="162"/>
    </location>
</feature>
<feature type="compositionally biased region" description="Low complexity" evidence="2">
    <location>
        <begin position="182"/>
        <end position="195"/>
    </location>
</feature>
<keyword evidence="4" id="KW-1185">Reference proteome</keyword>
<evidence type="ECO:0000256" key="1">
    <source>
        <dbReference type="PROSITE-ProRule" id="PRU00259"/>
    </source>
</evidence>
<dbReference type="Proteomes" id="UP001189429">
    <property type="component" value="Unassembled WGS sequence"/>
</dbReference>
<evidence type="ECO:0000256" key="2">
    <source>
        <dbReference type="SAM" id="MobiDB-lite"/>
    </source>
</evidence>
<comment type="caution">
    <text evidence="3">The sequence shown here is derived from an EMBL/GenBank/DDBJ whole genome shotgun (WGS) entry which is preliminary data.</text>
</comment>
<reference evidence="3" key="1">
    <citation type="submission" date="2023-10" db="EMBL/GenBank/DDBJ databases">
        <authorList>
            <person name="Chen Y."/>
            <person name="Shah S."/>
            <person name="Dougan E. K."/>
            <person name="Thang M."/>
            <person name="Chan C."/>
        </authorList>
    </citation>
    <scope>NUCLEOTIDE SEQUENCE [LARGE SCALE GENOMIC DNA]</scope>
</reference>
<feature type="compositionally biased region" description="Low complexity" evidence="2">
    <location>
        <begin position="203"/>
        <end position="219"/>
    </location>
</feature>
<sequence length="269" mass="27316">EGAVAALCELMRRWPADADVLAGAAFALRSLLEADASVAAAGRSAGAPQRLRAALAEHPARTELQHEGLHALQLLATLGGSGGPVGWEDDPGSGRRGLASALLERRAADATRPDAVSTAMGWLLSGGRSPAGLRARQGSSEPPGRRARAPAPCMPAPAPPQGVVPRLDSRATPRRGTTDGWSSPLSGPPSASAPSTGREGRSSSRAARPTPPRRWAATAAERDESPHTPPAARLPAARLPRWEAGYATANEGSPGPAGAAALVGGVPCL</sequence>
<evidence type="ECO:0000313" key="3">
    <source>
        <dbReference type="EMBL" id="CAK0788496.1"/>
    </source>
</evidence>
<gene>
    <name evidence="3" type="ORF">PCOR1329_LOCUS370</name>
</gene>
<feature type="region of interest" description="Disordered" evidence="2">
    <location>
        <begin position="123"/>
        <end position="239"/>
    </location>
</feature>
<evidence type="ECO:0000313" key="4">
    <source>
        <dbReference type="Proteomes" id="UP001189429"/>
    </source>
</evidence>
<dbReference type="InterPro" id="IPR011989">
    <property type="entry name" value="ARM-like"/>
</dbReference>
<feature type="repeat" description="ARM" evidence="1">
    <location>
        <begin position="2"/>
        <end position="46"/>
    </location>
</feature>
<feature type="compositionally biased region" description="Low complexity" evidence="2">
    <location>
        <begin position="230"/>
        <end position="239"/>
    </location>
</feature>
<protein>
    <submittedName>
        <fullName evidence="3">Uncharacterized protein</fullName>
    </submittedName>
</protein>
<feature type="non-terminal residue" evidence="3">
    <location>
        <position position="1"/>
    </location>
</feature>
<organism evidence="3 4">
    <name type="scientific">Prorocentrum cordatum</name>
    <dbReference type="NCBI Taxonomy" id="2364126"/>
    <lineage>
        <taxon>Eukaryota</taxon>
        <taxon>Sar</taxon>
        <taxon>Alveolata</taxon>
        <taxon>Dinophyceae</taxon>
        <taxon>Prorocentrales</taxon>
        <taxon>Prorocentraceae</taxon>
        <taxon>Prorocentrum</taxon>
    </lineage>
</organism>
<proteinExistence type="predicted"/>
<dbReference type="PROSITE" id="PS50176">
    <property type="entry name" value="ARM_REPEAT"/>
    <property type="match status" value="1"/>
</dbReference>